<proteinExistence type="predicted"/>
<organism evidence="1 2">
    <name type="scientific">Irpex rosettiformis</name>
    <dbReference type="NCBI Taxonomy" id="378272"/>
    <lineage>
        <taxon>Eukaryota</taxon>
        <taxon>Fungi</taxon>
        <taxon>Dikarya</taxon>
        <taxon>Basidiomycota</taxon>
        <taxon>Agaricomycotina</taxon>
        <taxon>Agaricomycetes</taxon>
        <taxon>Polyporales</taxon>
        <taxon>Irpicaceae</taxon>
        <taxon>Irpex</taxon>
    </lineage>
</organism>
<accession>A0ACB8TRJ1</accession>
<keyword evidence="2" id="KW-1185">Reference proteome</keyword>
<sequence>MAVVFPRPPPTCNNLTTAQRAQLLKSTAKLGQVLGSTPHVLDEANSVARSYVASRGNNGSNESLTSYASSSTPRSSLDSTRSSRPSPSSHSSEKVWRIRFPIKRPPMLRIGKTTRALETIPGSPAYDSGNFADRQSVQTYDDSPPSTPSFNITSDAAMRRQKMRRLAKKFGEGVPLHLVFPPTTESDDEEVLVDSPVSDVSSHSSVTSSSGESERDLLWEKHTARRSKFVEPPKVAATVANRRYIVHYKDTSGAHGQEGGLKCTTIPEERDD</sequence>
<dbReference type="Proteomes" id="UP001055072">
    <property type="component" value="Unassembled WGS sequence"/>
</dbReference>
<evidence type="ECO:0000313" key="1">
    <source>
        <dbReference type="EMBL" id="KAI0084616.1"/>
    </source>
</evidence>
<evidence type="ECO:0000313" key="2">
    <source>
        <dbReference type="Proteomes" id="UP001055072"/>
    </source>
</evidence>
<gene>
    <name evidence="1" type="ORF">BDY19DRAFT_997531</name>
</gene>
<name>A0ACB8TRJ1_9APHY</name>
<comment type="caution">
    <text evidence="1">The sequence shown here is derived from an EMBL/GenBank/DDBJ whole genome shotgun (WGS) entry which is preliminary data.</text>
</comment>
<protein>
    <submittedName>
        <fullName evidence="1">Uncharacterized protein</fullName>
    </submittedName>
</protein>
<dbReference type="EMBL" id="MU274940">
    <property type="protein sequence ID" value="KAI0084616.1"/>
    <property type="molecule type" value="Genomic_DNA"/>
</dbReference>
<reference evidence="1" key="1">
    <citation type="journal article" date="2021" name="Environ. Microbiol.">
        <title>Gene family expansions and transcriptome signatures uncover fungal adaptations to wood decay.</title>
        <authorList>
            <person name="Hage H."/>
            <person name="Miyauchi S."/>
            <person name="Viragh M."/>
            <person name="Drula E."/>
            <person name="Min B."/>
            <person name="Chaduli D."/>
            <person name="Navarro D."/>
            <person name="Favel A."/>
            <person name="Norest M."/>
            <person name="Lesage-Meessen L."/>
            <person name="Balint B."/>
            <person name="Merenyi Z."/>
            <person name="de Eugenio L."/>
            <person name="Morin E."/>
            <person name="Martinez A.T."/>
            <person name="Baldrian P."/>
            <person name="Stursova M."/>
            <person name="Martinez M.J."/>
            <person name="Novotny C."/>
            <person name="Magnuson J.K."/>
            <person name="Spatafora J.W."/>
            <person name="Maurice S."/>
            <person name="Pangilinan J."/>
            <person name="Andreopoulos W."/>
            <person name="LaButti K."/>
            <person name="Hundley H."/>
            <person name="Na H."/>
            <person name="Kuo A."/>
            <person name="Barry K."/>
            <person name="Lipzen A."/>
            <person name="Henrissat B."/>
            <person name="Riley R."/>
            <person name="Ahrendt S."/>
            <person name="Nagy L.G."/>
            <person name="Grigoriev I.V."/>
            <person name="Martin F."/>
            <person name="Rosso M.N."/>
        </authorList>
    </citation>
    <scope>NUCLEOTIDE SEQUENCE</scope>
    <source>
        <strain evidence="1">CBS 384.51</strain>
    </source>
</reference>